<organism evidence="1">
    <name type="scientific">Vreelandella sp. SM1641</name>
    <dbReference type="NCBI Taxonomy" id="3126101"/>
    <lineage>
        <taxon>Bacteria</taxon>
        <taxon>Pseudomonadati</taxon>
        <taxon>Pseudomonadota</taxon>
        <taxon>Gammaproteobacteria</taxon>
        <taxon>Oceanospirillales</taxon>
        <taxon>Halomonadaceae</taxon>
        <taxon>Vreelandella</taxon>
    </lineage>
</organism>
<reference evidence="1" key="1">
    <citation type="submission" date="2024-02" db="EMBL/GenBank/DDBJ databases">
        <title>Complete genome sequence of Vreelandella sp. SM1641, a marine exopolysaccharide-producing bacterium isolated from deep-sea hydrothermal sediment of the southwest Indian Ocean.</title>
        <authorList>
            <person name="Zhu H."/>
            <person name="Sun M."/>
        </authorList>
    </citation>
    <scope>NUCLEOTIDE SEQUENCE</scope>
    <source>
        <strain evidence="1">SM1641</strain>
        <plasmid evidence="1">plasA</plasmid>
    </source>
</reference>
<dbReference type="RefSeq" id="WP_350359715.1">
    <property type="nucleotide sequence ID" value="NZ_CP158485.1"/>
</dbReference>
<evidence type="ECO:0000313" key="1">
    <source>
        <dbReference type="EMBL" id="XBY61372.1"/>
    </source>
</evidence>
<protein>
    <submittedName>
        <fullName evidence="1">Uncharacterized protein</fullName>
    </submittedName>
</protein>
<name>A0AAU7XUM6_9GAMM</name>
<dbReference type="EMBL" id="CP158485">
    <property type="protein sequence ID" value="XBY61372.1"/>
    <property type="molecule type" value="Genomic_DNA"/>
</dbReference>
<dbReference type="AlphaFoldDB" id="A0AAU7XUM6"/>
<proteinExistence type="predicted"/>
<sequence>MEYFHDKKVPKTALRKQVIERSSDGVRVTMGGVTYWLPIA</sequence>
<accession>A0AAU7XUM6</accession>
<gene>
    <name evidence="1" type="ORF">V8F66_22720</name>
</gene>
<dbReference type="KEGG" id="vrs:V8F66_22720"/>
<geneLocation type="plasmid" evidence="1">
    <name>plasA</name>
</geneLocation>
<keyword evidence="1" id="KW-0614">Plasmid</keyword>